<dbReference type="EMBL" id="JAULJQ010000002">
    <property type="protein sequence ID" value="MDO2408931.1"/>
    <property type="molecule type" value="Genomic_DNA"/>
</dbReference>
<feature type="compositionally biased region" description="Low complexity" evidence="2">
    <location>
        <begin position="15"/>
        <end position="39"/>
    </location>
</feature>
<dbReference type="InterPro" id="IPR019724">
    <property type="entry name" value="UPF0763"/>
</dbReference>
<evidence type="ECO:0000256" key="2">
    <source>
        <dbReference type="SAM" id="MobiDB-lite"/>
    </source>
</evidence>
<evidence type="ECO:0000256" key="1">
    <source>
        <dbReference type="HAMAP-Rule" id="MF_02110"/>
    </source>
</evidence>
<dbReference type="RefSeq" id="WP_302243699.1">
    <property type="nucleotide sequence ID" value="NZ_JAULJQ010000002.1"/>
</dbReference>
<dbReference type="Proteomes" id="UP001171111">
    <property type="component" value="Unassembled WGS sequence"/>
</dbReference>
<proteinExistence type="inferred from homology"/>
<organism evidence="3 4">
    <name type="scientific">Campylobacter magnus</name>
    <dbReference type="NCBI Taxonomy" id="3026462"/>
    <lineage>
        <taxon>Bacteria</taxon>
        <taxon>Pseudomonadati</taxon>
        <taxon>Campylobacterota</taxon>
        <taxon>Epsilonproteobacteria</taxon>
        <taxon>Campylobacterales</taxon>
        <taxon>Campylobacteraceae</taxon>
        <taxon>Campylobacter</taxon>
    </lineage>
</organism>
<protein>
    <recommendedName>
        <fullName evidence="1">UPF0763 protein Q2362_02300</fullName>
    </recommendedName>
</protein>
<feature type="region of interest" description="Disordered" evidence="2">
    <location>
        <begin position="1"/>
        <end position="144"/>
    </location>
</feature>
<keyword evidence="4" id="KW-1185">Reference proteome</keyword>
<feature type="compositionally biased region" description="Low complexity" evidence="2">
    <location>
        <begin position="116"/>
        <end position="125"/>
    </location>
</feature>
<sequence>MSEKTTKTAVKKTATKTAAKTTAKKPTAASKSSTASTKTVVKKPTTKTAAKTATKKPTSKTESKRATKKAENIGALTSTFGLPTSVEKELKKPKITPRQNPAKAKRQSAIEKTSPKSQKASSAQAFDSIKKTNKQKSTELAKSDSTSKKLINSLKIIENISHTLGISDRERITFDIEEVSSNELRIRIVNGTKNFKSPWFAIKNEEPYIFMPAEILDMVFRMLRTAQKESFELRLERSIWQHMPIDFGDVWRVAMDELARGNFAKEPDLEKLIAKIKQEHPNLFVDMTSFIAGE</sequence>
<comment type="similarity">
    <text evidence="1">Belongs to the UPF0763 family.</text>
</comment>
<feature type="compositionally biased region" description="Basic and acidic residues" evidence="2">
    <location>
        <begin position="59"/>
        <end position="71"/>
    </location>
</feature>
<name>A0ABT8T5P8_9BACT</name>
<gene>
    <name evidence="3" type="ORF">Q2362_02300</name>
</gene>
<accession>A0ABT8T5P8</accession>
<comment type="caution">
    <text evidence="3">The sequence shown here is derived from an EMBL/GenBank/DDBJ whole genome shotgun (WGS) entry which is preliminary data.</text>
</comment>
<evidence type="ECO:0000313" key="4">
    <source>
        <dbReference type="Proteomes" id="UP001171111"/>
    </source>
</evidence>
<dbReference type="HAMAP" id="MF_02110">
    <property type="entry name" value="UPF0763"/>
    <property type="match status" value="1"/>
</dbReference>
<dbReference type="Pfam" id="PF10788">
    <property type="entry name" value="DUF2603"/>
    <property type="match status" value="1"/>
</dbReference>
<reference evidence="3 4" key="1">
    <citation type="submission" date="2023-06" db="EMBL/GenBank/DDBJ databases">
        <title>Campylobacter magnum sp. nov., isolated from cecal contents of domestic pigs (Sus scrofa domesticus).</title>
        <authorList>
            <person name="Papic B."/>
            <person name="Gruntar I."/>
        </authorList>
    </citation>
    <scope>NUCLEOTIDE SEQUENCE [LARGE SCALE GENOMIC DNA]</scope>
    <source>
        <strain evidence="4">34484-21</strain>
    </source>
</reference>
<evidence type="ECO:0000313" key="3">
    <source>
        <dbReference type="EMBL" id="MDO2408931.1"/>
    </source>
</evidence>